<evidence type="ECO:0000313" key="4">
    <source>
        <dbReference type="Proteomes" id="UP000015101"/>
    </source>
</evidence>
<feature type="chain" id="PRO_5010980201" description="Secreted protein" evidence="1">
    <location>
        <begin position="25"/>
        <end position="109"/>
    </location>
</feature>
<dbReference type="AlphaFoldDB" id="T1F218"/>
<organism evidence="3 4">
    <name type="scientific">Helobdella robusta</name>
    <name type="common">Californian leech</name>
    <dbReference type="NCBI Taxonomy" id="6412"/>
    <lineage>
        <taxon>Eukaryota</taxon>
        <taxon>Metazoa</taxon>
        <taxon>Spiralia</taxon>
        <taxon>Lophotrochozoa</taxon>
        <taxon>Annelida</taxon>
        <taxon>Clitellata</taxon>
        <taxon>Hirudinea</taxon>
        <taxon>Rhynchobdellida</taxon>
        <taxon>Glossiphoniidae</taxon>
        <taxon>Helobdella</taxon>
    </lineage>
</organism>
<sequence>MVMMMMPCVFIVALHGLLLQMVKAGLNARENVKNGHILLVLTTFSPRSGVAVWLPMMKPKYPSRILFCRILRAIVTSVIINKNSKCFMVFLTNETLKLSLNKADGEGGL</sequence>
<dbReference type="InParanoid" id="T1F218"/>
<dbReference type="GeneID" id="20202868"/>
<reference evidence="2 4" key="2">
    <citation type="journal article" date="2013" name="Nature">
        <title>Insights into bilaterian evolution from three spiralian genomes.</title>
        <authorList>
            <person name="Simakov O."/>
            <person name="Marletaz F."/>
            <person name="Cho S.J."/>
            <person name="Edsinger-Gonzales E."/>
            <person name="Havlak P."/>
            <person name="Hellsten U."/>
            <person name="Kuo D.H."/>
            <person name="Larsson T."/>
            <person name="Lv J."/>
            <person name="Arendt D."/>
            <person name="Savage R."/>
            <person name="Osoegawa K."/>
            <person name="de Jong P."/>
            <person name="Grimwood J."/>
            <person name="Chapman J.A."/>
            <person name="Shapiro H."/>
            <person name="Aerts A."/>
            <person name="Otillar R.P."/>
            <person name="Terry A.Y."/>
            <person name="Boore J.L."/>
            <person name="Grigoriev I.V."/>
            <person name="Lindberg D.R."/>
            <person name="Seaver E.C."/>
            <person name="Weisblat D.A."/>
            <person name="Putnam N.H."/>
            <person name="Rokhsar D.S."/>
        </authorList>
    </citation>
    <scope>NUCLEOTIDE SEQUENCE</scope>
</reference>
<evidence type="ECO:0000313" key="2">
    <source>
        <dbReference type="EMBL" id="ESO08640.1"/>
    </source>
</evidence>
<reference evidence="3" key="3">
    <citation type="submission" date="2015-06" db="UniProtKB">
        <authorList>
            <consortium name="EnsemblMetazoa"/>
        </authorList>
    </citation>
    <scope>IDENTIFICATION</scope>
</reference>
<reference evidence="4" key="1">
    <citation type="submission" date="2012-12" db="EMBL/GenBank/DDBJ databases">
        <authorList>
            <person name="Hellsten U."/>
            <person name="Grimwood J."/>
            <person name="Chapman J.A."/>
            <person name="Shapiro H."/>
            <person name="Aerts A."/>
            <person name="Otillar R.P."/>
            <person name="Terry A.Y."/>
            <person name="Boore J.L."/>
            <person name="Simakov O."/>
            <person name="Marletaz F."/>
            <person name="Cho S.-J."/>
            <person name="Edsinger-Gonzales E."/>
            <person name="Havlak P."/>
            <person name="Kuo D.-H."/>
            <person name="Larsson T."/>
            <person name="Lv J."/>
            <person name="Arendt D."/>
            <person name="Savage R."/>
            <person name="Osoegawa K."/>
            <person name="de Jong P."/>
            <person name="Lindberg D.R."/>
            <person name="Seaver E.C."/>
            <person name="Weisblat D.A."/>
            <person name="Putnam N.H."/>
            <person name="Grigoriev I.V."/>
            <person name="Rokhsar D.S."/>
        </authorList>
    </citation>
    <scope>NUCLEOTIDE SEQUENCE</scope>
</reference>
<evidence type="ECO:0000313" key="3">
    <source>
        <dbReference type="EnsemblMetazoa" id="HelroP169525"/>
    </source>
</evidence>
<dbReference type="HOGENOM" id="CLU_2186761_0_0_1"/>
<evidence type="ECO:0008006" key="5">
    <source>
        <dbReference type="Google" id="ProtNLM"/>
    </source>
</evidence>
<dbReference type="EnsemblMetazoa" id="HelroT169525">
    <property type="protein sequence ID" value="HelroP169525"/>
    <property type="gene ID" value="HelroG169525"/>
</dbReference>
<dbReference type="CTD" id="20202868"/>
<dbReference type="KEGG" id="hro:HELRODRAFT_169525"/>
<dbReference type="RefSeq" id="XP_009013570.1">
    <property type="nucleotide sequence ID" value="XM_009015322.1"/>
</dbReference>
<dbReference type="Proteomes" id="UP000015101">
    <property type="component" value="Unassembled WGS sequence"/>
</dbReference>
<proteinExistence type="predicted"/>
<keyword evidence="4" id="KW-1185">Reference proteome</keyword>
<gene>
    <name evidence="3" type="primary">20202868</name>
    <name evidence="2" type="ORF">HELRODRAFT_169525</name>
</gene>
<keyword evidence="1" id="KW-0732">Signal</keyword>
<name>T1F218_HELRO</name>
<dbReference type="EMBL" id="KB096080">
    <property type="protein sequence ID" value="ESO08640.1"/>
    <property type="molecule type" value="Genomic_DNA"/>
</dbReference>
<accession>T1F218</accession>
<feature type="signal peptide" evidence="1">
    <location>
        <begin position="1"/>
        <end position="24"/>
    </location>
</feature>
<protein>
    <recommendedName>
        <fullName evidence="5">Secreted protein</fullName>
    </recommendedName>
</protein>
<evidence type="ECO:0000256" key="1">
    <source>
        <dbReference type="SAM" id="SignalP"/>
    </source>
</evidence>
<dbReference type="EMBL" id="AMQM01003298">
    <property type="status" value="NOT_ANNOTATED_CDS"/>
    <property type="molecule type" value="Genomic_DNA"/>
</dbReference>